<dbReference type="GO" id="GO:0016740">
    <property type="term" value="F:transferase activity"/>
    <property type="evidence" value="ECO:0007669"/>
    <property type="project" value="UniProtKB-KW"/>
</dbReference>
<evidence type="ECO:0000256" key="1">
    <source>
        <dbReference type="ARBA" id="ARBA00022679"/>
    </source>
</evidence>
<dbReference type="Pfam" id="PF00156">
    <property type="entry name" value="Pribosyltran"/>
    <property type="match status" value="1"/>
</dbReference>
<dbReference type="SUPFAM" id="SSF53271">
    <property type="entry name" value="PRTase-like"/>
    <property type="match status" value="1"/>
</dbReference>
<dbReference type="PANTHER" id="PTHR43864:SF1">
    <property type="entry name" value="XANTHINE PHOSPHORIBOSYLTRANSFERASE"/>
    <property type="match status" value="1"/>
</dbReference>
<name>B3TAI5_9ZZZZ</name>
<protein>
    <submittedName>
        <fullName evidence="5">Putative phosphoribosyl transferase domain protein</fullName>
    </submittedName>
</protein>
<dbReference type="EMBL" id="EU016654">
    <property type="protein sequence ID" value="ABZ09594.1"/>
    <property type="molecule type" value="Genomic_DNA"/>
</dbReference>
<dbReference type="AlphaFoldDB" id="B3TAI5"/>
<feature type="region of interest" description="Disordered" evidence="3">
    <location>
        <begin position="1"/>
        <end position="55"/>
    </location>
</feature>
<keyword evidence="2" id="KW-0660">Purine salvage</keyword>
<evidence type="ECO:0000256" key="2">
    <source>
        <dbReference type="ARBA" id="ARBA00022726"/>
    </source>
</evidence>
<keyword evidence="1 5" id="KW-0808">Transferase</keyword>
<dbReference type="NCBIfam" id="NF002635">
    <property type="entry name" value="PRK02304.1-4"/>
    <property type="match status" value="1"/>
</dbReference>
<accession>B3TAI5</accession>
<dbReference type="PANTHER" id="PTHR43864">
    <property type="entry name" value="HYPOXANTHINE/GUANINE PHOSPHORIBOSYLTRANSFERASE"/>
    <property type="match status" value="1"/>
</dbReference>
<dbReference type="InterPro" id="IPR000836">
    <property type="entry name" value="PRTase_dom"/>
</dbReference>
<organism evidence="5">
    <name type="scientific">uncultured marine microorganism HF4000_APKG8D23</name>
    <dbReference type="NCBI Taxonomy" id="455554"/>
    <lineage>
        <taxon>unclassified sequences</taxon>
        <taxon>environmental samples</taxon>
    </lineage>
</organism>
<proteinExistence type="predicted"/>
<dbReference type="NCBIfam" id="NF040646">
    <property type="entry name" value="HPT_Archaea"/>
    <property type="match status" value="1"/>
</dbReference>
<evidence type="ECO:0000256" key="3">
    <source>
        <dbReference type="SAM" id="MobiDB-lite"/>
    </source>
</evidence>
<gene>
    <name evidence="5" type="ORF">ALOHA_HF4000APKG8D23ctg1g12</name>
</gene>
<feature type="domain" description="Phosphoribosyltransferase" evidence="4">
    <location>
        <begin position="163"/>
        <end position="290"/>
    </location>
</feature>
<dbReference type="Gene3D" id="3.40.50.2020">
    <property type="match status" value="1"/>
</dbReference>
<evidence type="ECO:0000313" key="5">
    <source>
        <dbReference type="EMBL" id="ABZ09594.1"/>
    </source>
</evidence>
<dbReference type="InterPro" id="IPR026597">
    <property type="entry name" value="HGPRTase-like"/>
</dbReference>
<dbReference type="GO" id="GO:0006166">
    <property type="term" value="P:purine ribonucleoside salvage"/>
    <property type="evidence" value="ECO:0007669"/>
    <property type="project" value="UniProtKB-KW"/>
</dbReference>
<reference evidence="5" key="1">
    <citation type="journal article" date="2008" name="ISME J.">
        <title>Genomic patterns of recombination, clonal divergence and environment in marine microbial populations.</title>
        <authorList>
            <person name="Konstantinidis K.T."/>
            <person name="Delong E.F."/>
        </authorList>
    </citation>
    <scope>NUCLEOTIDE SEQUENCE</scope>
</reference>
<sequence>MPGSGLRSGVGSTSGQRDYQEGCGRHGLRPAHAHLPTPDPAPEQAGHRGRRGPRLAGDAPVIREERGHCCAGPAGSDAGLHPDHPRALPGGPGRTAEGMLQAPYAMHYQDRQGRRAFEGASVRWAMSPSDPLTVLQDSLRGAPIIWKGEYPYFIHPISDGIPRMEADVLRATCDLIVEMVDWSEIDLIVTVEAMGLPLLAAVGDATGKPTVVIRKRSYGMEGEVRVDVSTGYSQSTAYINDIKPGERLLVVDDVISTGGTLEPLLEALEGMGAVLQDVVVAIEKGEGRERLARERPNWPIRTLACIDIVDGRVEIIG</sequence>
<dbReference type="InterPro" id="IPR050118">
    <property type="entry name" value="Pur/Pyrimidine_PRTase"/>
</dbReference>
<dbReference type="CDD" id="cd06223">
    <property type="entry name" value="PRTases_typeI"/>
    <property type="match status" value="1"/>
</dbReference>
<evidence type="ECO:0000259" key="4">
    <source>
        <dbReference type="Pfam" id="PF00156"/>
    </source>
</evidence>
<dbReference type="InterPro" id="IPR029057">
    <property type="entry name" value="PRTase-like"/>
</dbReference>